<comment type="caution">
    <text evidence="6">The sequence shown here is derived from an EMBL/GenBank/DDBJ whole genome shotgun (WGS) entry which is preliminary data.</text>
</comment>
<feature type="signal peptide" evidence="3">
    <location>
        <begin position="1"/>
        <end position="21"/>
    </location>
</feature>
<accession>A0A498MN55</accession>
<feature type="domain" description="Interferon/interleukin receptor" evidence="5">
    <location>
        <begin position="222"/>
        <end position="327"/>
    </location>
</feature>
<keyword evidence="7" id="KW-1185">Reference proteome</keyword>
<dbReference type="PANTHER" id="PTHR20859:SF85">
    <property type="entry name" value="INTERFERON ALPHA_BETA RECEPTOR 1 ISOFORM X1"/>
    <property type="match status" value="1"/>
</dbReference>
<gene>
    <name evidence="6" type="ORF">ROHU_023959</name>
</gene>
<protein>
    <submittedName>
        <fullName evidence="6">Interferon alpha beta receptor 1a-like protein</fullName>
    </submittedName>
</protein>
<dbReference type="Pfam" id="PF09294">
    <property type="entry name" value="Interfer-bind"/>
    <property type="match status" value="1"/>
</dbReference>
<keyword evidence="2" id="KW-0812">Transmembrane</keyword>
<dbReference type="STRING" id="84645.A0A498MN55"/>
<dbReference type="Pfam" id="PF01108">
    <property type="entry name" value="Tissue_fac"/>
    <property type="match status" value="1"/>
</dbReference>
<dbReference type="PANTHER" id="PTHR20859">
    <property type="entry name" value="INTERFERON/INTERLEUKIN RECEPTOR"/>
    <property type="match status" value="1"/>
</dbReference>
<dbReference type="Proteomes" id="UP000290572">
    <property type="component" value="Unassembled WGS sequence"/>
</dbReference>
<organism evidence="6 7">
    <name type="scientific">Labeo rohita</name>
    <name type="common">Indian major carp</name>
    <name type="synonym">Cyprinus rohita</name>
    <dbReference type="NCBI Taxonomy" id="84645"/>
    <lineage>
        <taxon>Eukaryota</taxon>
        <taxon>Metazoa</taxon>
        <taxon>Chordata</taxon>
        <taxon>Craniata</taxon>
        <taxon>Vertebrata</taxon>
        <taxon>Euteleostomi</taxon>
        <taxon>Actinopterygii</taxon>
        <taxon>Neopterygii</taxon>
        <taxon>Teleostei</taxon>
        <taxon>Ostariophysi</taxon>
        <taxon>Cypriniformes</taxon>
        <taxon>Cyprinidae</taxon>
        <taxon>Labeoninae</taxon>
        <taxon>Labeonini</taxon>
        <taxon>Labeo</taxon>
    </lineage>
</organism>
<keyword evidence="3" id="KW-0732">Signal</keyword>
<evidence type="ECO:0000256" key="1">
    <source>
        <dbReference type="SAM" id="MobiDB-lite"/>
    </source>
</evidence>
<evidence type="ECO:0000259" key="5">
    <source>
        <dbReference type="Pfam" id="PF09294"/>
    </source>
</evidence>
<dbReference type="AlphaFoldDB" id="A0A498MN55"/>
<dbReference type="Gene3D" id="2.60.40.10">
    <property type="entry name" value="Immunoglobulins"/>
    <property type="match status" value="2"/>
</dbReference>
<dbReference type="InterPro" id="IPR003961">
    <property type="entry name" value="FN3_dom"/>
</dbReference>
<feature type="transmembrane region" description="Helical" evidence="2">
    <location>
        <begin position="332"/>
        <end position="354"/>
    </location>
</feature>
<evidence type="ECO:0000256" key="3">
    <source>
        <dbReference type="SAM" id="SignalP"/>
    </source>
</evidence>
<dbReference type="InterPro" id="IPR015373">
    <property type="entry name" value="Interferon/interleukin_rcp_dom"/>
</dbReference>
<evidence type="ECO:0000256" key="2">
    <source>
        <dbReference type="SAM" id="Phobius"/>
    </source>
</evidence>
<evidence type="ECO:0000259" key="4">
    <source>
        <dbReference type="Pfam" id="PF01108"/>
    </source>
</evidence>
<dbReference type="InterPro" id="IPR013783">
    <property type="entry name" value="Ig-like_fold"/>
</dbReference>
<dbReference type="EMBL" id="QBIY01012610">
    <property type="protein sequence ID" value="RXN21710.1"/>
    <property type="molecule type" value="Genomic_DNA"/>
</dbReference>
<feature type="region of interest" description="Disordered" evidence="1">
    <location>
        <begin position="411"/>
        <end position="452"/>
    </location>
</feature>
<sequence>MNALCCFGVCFVIAVLELSAGFGDLRPPENVRIDSLNTRYVLRWDWPHETAANQTVTFTAQYIALFSPFLKKYQTDEPVMPFLSNDLAELIKSLLRRFVRRDILQDITTLQLTKLDAADKNNWLQPKDIDIGLGAESVLKSRTIVELRVLEFKRDCTQGLSNIVRKIQEKSPLKYATVRQMGCLNPSVMFRDPDKCKRQMKCLVQTFLQDKQLKGGVSAAAVGPPSSVKLNPVEGDLEIIIRDPLSSNNESVKILLDDKLSYLIQYWRRSEDPQMAKSQKAKDSVVTLTELDRQTWYCVRAQSWYFDTYKKCNKSSVFSDTHCIRTKGRMPYWQIALYILIILLLLFLPPLLYFRFYKMFRSTFWPAIQLPDHIQELWLSDSEKPQLLAPESRESVCEPLVMVRAVLDAEEVDEQSSNAEDQDSSTHGRHGSGDSGVYSAEEDSGRRSTSHADLQMSVTKHRGELHDGTLQQLCA</sequence>
<evidence type="ECO:0000313" key="7">
    <source>
        <dbReference type="Proteomes" id="UP000290572"/>
    </source>
</evidence>
<dbReference type="GO" id="GO:0004904">
    <property type="term" value="F:interferon receptor activity"/>
    <property type="evidence" value="ECO:0007669"/>
    <property type="project" value="TreeGrafter"/>
</dbReference>
<proteinExistence type="predicted"/>
<reference evidence="6 7" key="1">
    <citation type="submission" date="2018-03" db="EMBL/GenBank/DDBJ databases">
        <title>Draft genome sequence of Rohu Carp (Labeo rohita).</title>
        <authorList>
            <person name="Das P."/>
            <person name="Kushwaha B."/>
            <person name="Joshi C.G."/>
            <person name="Kumar D."/>
            <person name="Nagpure N.S."/>
            <person name="Sahoo L."/>
            <person name="Das S.P."/>
            <person name="Bit A."/>
            <person name="Patnaik S."/>
            <person name="Meher P.K."/>
            <person name="Jayasankar P."/>
            <person name="Koringa P.G."/>
            <person name="Patel N.V."/>
            <person name="Hinsu A.T."/>
            <person name="Kumar R."/>
            <person name="Pandey M."/>
            <person name="Agarwal S."/>
            <person name="Srivastava S."/>
            <person name="Singh M."/>
            <person name="Iquebal M.A."/>
            <person name="Jaiswal S."/>
            <person name="Angadi U.B."/>
            <person name="Kumar N."/>
            <person name="Raza M."/>
            <person name="Shah T.M."/>
            <person name="Rai A."/>
            <person name="Jena J.K."/>
        </authorList>
    </citation>
    <scope>NUCLEOTIDE SEQUENCE [LARGE SCALE GENOMIC DNA]</scope>
    <source>
        <strain evidence="6">DASCIFA01</strain>
        <tissue evidence="6">Testis</tissue>
    </source>
</reference>
<feature type="domain" description="Fibronectin type-III" evidence="4">
    <location>
        <begin position="9"/>
        <end position="63"/>
    </location>
</feature>
<dbReference type="SUPFAM" id="SSF49265">
    <property type="entry name" value="Fibronectin type III"/>
    <property type="match status" value="2"/>
</dbReference>
<keyword evidence="2" id="KW-0472">Membrane</keyword>
<dbReference type="InterPro" id="IPR050650">
    <property type="entry name" value="Type-II_Cytokine-TF_Rcpt"/>
</dbReference>
<name>A0A498MN55_LABRO</name>
<feature type="chain" id="PRO_5019746345" evidence="3">
    <location>
        <begin position="22"/>
        <end position="475"/>
    </location>
</feature>
<dbReference type="GO" id="GO:0005886">
    <property type="term" value="C:plasma membrane"/>
    <property type="evidence" value="ECO:0007669"/>
    <property type="project" value="TreeGrafter"/>
</dbReference>
<keyword evidence="6" id="KW-0675">Receptor</keyword>
<evidence type="ECO:0000313" key="6">
    <source>
        <dbReference type="EMBL" id="RXN21710.1"/>
    </source>
</evidence>
<dbReference type="InterPro" id="IPR036116">
    <property type="entry name" value="FN3_sf"/>
</dbReference>
<keyword evidence="2" id="KW-1133">Transmembrane helix</keyword>